<feature type="compositionally biased region" description="Low complexity" evidence="5">
    <location>
        <begin position="297"/>
        <end position="306"/>
    </location>
</feature>
<feature type="transmembrane region" description="Helical" evidence="6">
    <location>
        <begin position="174"/>
        <end position="193"/>
    </location>
</feature>
<gene>
    <name evidence="9" type="ORF">G2W53_028377</name>
</gene>
<feature type="transmembrane region" description="Helical" evidence="6">
    <location>
        <begin position="432"/>
        <end position="451"/>
    </location>
</feature>
<evidence type="ECO:0000259" key="7">
    <source>
        <dbReference type="Pfam" id="PF06813"/>
    </source>
</evidence>
<feature type="transmembrane region" description="Helical" evidence="6">
    <location>
        <begin position="78"/>
        <end position="99"/>
    </location>
</feature>
<comment type="caution">
    <text evidence="9">The sequence shown here is derived from an EMBL/GenBank/DDBJ whole genome shotgun (WGS) entry which is preliminary data.</text>
</comment>
<feature type="domain" description="Nodulin-like" evidence="7">
    <location>
        <begin position="13"/>
        <end position="260"/>
    </location>
</feature>
<accession>A0A834T395</accession>
<feature type="transmembrane region" description="Helical" evidence="6">
    <location>
        <begin position="242"/>
        <end position="264"/>
    </location>
</feature>
<feature type="region of interest" description="Disordered" evidence="5">
    <location>
        <begin position="297"/>
        <end position="322"/>
    </location>
</feature>
<dbReference type="OrthoDB" id="410267at2759"/>
<dbReference type="Pfam" id="PF23262">
    <property type="entry name" value="NFD4_C"/>
    <property type="match status" value="1"/>
</dbReference>
<dbReference type="Proteomes" id="UP000634136">
    <property type="component" value="Unassembled WGS sequence"/>
</dbReference>
<dbReference type="AlphaFoldDB" id="A0A834T395"/>
<evidence type="ECO:0000259" key="8">
    <source>
        <dbReference type="Pfam" id="PF23262"/>
    </source>
</evidence>
<evidence type="ECO:0000313" key="9">
    <source>
        <dbReference type="EMBL" id="KAF7814408.1"/>
    </source>
</evidence>
<evidence type="ECO:0000256" key="6">
    <source>
        <dbReference type="SAM" id="Phobius"/>
    </source>
</evidence>
<dbReference type="EMBL" id="JAAIUW010000009">
    <property type="protein sequence ID" value="KAF7814408.1"/>
    <property type="molecule type" value="Genomic_DNA"/>
</dbReference>
<evidence type="ECO:0000256" key="5">
    <source>
        <dbReference type="SAM" id="MobiDB-lite"/>
    </source>
</evidence>
<feature type="domain" description="NFD4 C-terminal" evidence="8">
    <location>
        <begin position="330"/>
        <end position="537"/>
    </location>
</feature>
<feature type="transmembrane region" description="Helical" evidence="6">
    <location>
        <begin position="472"/>
        <end position="490"/>
    </location>
</feature>
<dbReference type="CDD" id="cd17354">
    <property type="entry name" value="MFS_Mch1p_like"/>
    <property type="match status" value="1"/>
</dbReference>
<evidence type="ECO:0000256" key="2">
    <source>
        <dbReference type="ARBA" id="ARBA00022692"/>
    </source>
</evidence>
<keyword evidence="10" id="KW-1185">Reference proteome</keyword>
<comment type="subcellular location">
    <subcellularLocation>
        <location evidence="1">Membrane</location>
        <topology evidence="1">Multi-pass membrane protein</topology>
    </subcellularLocation>
</comment>
<feature type="transmembrane region" description="Helical" evidence="6">
    <location>
        <begin position="205"/>
        <end position="230"/>
    </location>
</feature>
<keyword evidence="4 6" id="KW-0472">Membrane</keyword>
<dbReference type="GO" id="GO:0016020">
    <property type="term" value="C:membrane"/>
    <property type="evidence" value="ECO:0007669"/>
    <property type="project" value="UniProtKB-SubCell"/>
</dbReference>
<feature type="transmembrane region" description="Helical" evidence="6">
    <location>
        <begin position="374"/>
        <end position="395"/>
    </location>
</feature>
<dbReference type="Gene3D" id="1.20.1250.20">
    <property type="entry name" value="MFS general substrate transporter like domains"/>
    <property type="match status" value="1"/>
</dbReference>
<feature type="transmembrane region" description="Helical" evidence="6">
    <location>
        <begin position="143"/>
        <end position="162"/>
    </location>
</feature>
<feature type="transmembrane region" description="Helical" evidence="6">
    <location>
        <begin position="407"/>
        <end position="426"/>
    </location>
</feature>
<reference evidence="9" key="1">
    <citation type="submission" date="2020-09" db="EMBL/GenBank/DDBJ databases">
        <title>Genome-Enabled Discovery of Anthraquinone Biosynthesis in Senna tora.</title>
        <authorList>
            <person name="Kang S.-H."/>
            <person name="Pandey R.P."/>
            <person name="Lee C.-M."/>
            <person name="Sim J.-S."/>
            <person name="Jeong J.-T."/>
            <person name="Choi B.-S."/>
            <person name="Jung M."/>
            <person name="Ginzburg D."/>
            <person name="Zhao K."/>
            <person name="Won S.Y."/>
            <person name="Oh T.-J."/>
            <person name="Yu Y."/>
            <person name="Kim N.-H."/>
            <person name="Lee O.R."/>
            <person name="Lee T.-H."/>
            <person name="Bashyal P."/>
            <person name="Kim T.-S."/>
            <person name="Lee W.-H."/>
            <person name="Kawkins C."/>
            <person name="Kim C.-K."/>
            <person name="Kim J.S."/>
            <person name="Ahn B.O."/>
            <person name="Rhee S.Y."/>
            <person name="Sohng J.K."/>
        </authorList>
    </citation>
    <scope>NUCLEOTIDE SEQUENCE</scope>
    <source>
        <tissue evidence="9">Leaf</tissue>
    </source>
</reference>
<name>A0A834T395_9FABA</name>
<organism evidence="9 10">
    <name type="scientific">Senna tora</name>
    <dbReference type="NCBI Taxonomy" id="362788"/>
    <lineage>
        <taxon>Eukaryota</taxon>
        <taxon>Viridiplantae</taxon>
        <taxon>Streptophyta</taxon>
        <taxon>Embryophyta</taxon>
        <taxon>Tracheophyta</taxon>
        <taxon>Spermatophyta</taxon>
        <taxon>Magnoliopsida</taxon>
        <taxon>eudicotyledons</taxon>
        <taxon>Gunneridae</taxon>
        <taxon>Pentapetalae</taxon>
        <taxon>rosids</taxon>
        <taxon>fabids</taxon>
        <taxon>Fabales</taxon>
        <taxon>Fabaceae</taxon>
        <taxon>Caesalpinioideae</taxon>
        <taxon>Cassia clade</taxon>
        <taxon>Senna</taxon>
    </lineage>
</organism>
<dbReference type="InterPro" id="IPR056555">
    <property type="entry name" value="NFD4_C"/>
</dbReference>
<dbReference type="InterPro" id="IPR010658">
    <property type="entry name" value="Nodulin-like"/>
</dbReference>
<sequence>MPKLVLKAGSRPPWVGLAAAVWVQVAAGYSNTFALYSSALKHVLSLNQQQVTILGVASDVGENVGLLPGLACNKLPPWALLLIGSVLCFLGFGVIWLALSQTVSSLPYILLWFALCIASNGGAWFGTAVLVTNMRNFPLSRGSVSGILKGYVGISAAVYTVIYSLLLKSSATKLLLLLAIGVPIICLALMYLVRPCAPPSGEDSSVHVHFIWVQVASVLLAIYLVVATVLSETISISDTVTYILIAVMIILVSSPLAIPIKMTLFPANPKKKGPQDGSSSQLVSDDDLTHLDPLLSPSSSASNLGSFHENEEGEGAVRRKRRPKRGEDFKVHEALIKADFWLLWFVYFLGVGSGVTVLNNLAQIGMALGVDDTTILLSLFSLCNFIGRLGAGIVSEHFVRSITLPRTFWITCSQIIMILVFILYALALNGTLYAATALLGICYGVQFSITIPTVSELFGLKHFGIINSLMSLGNPIGALLFSVLLAGNVYDAEARKQGGSTCYGPSCFRLTFLVLAGVCGLGTILSIILTVRIRPVYQMLYADGSFRISQGSGH</sequence>
<dbReference type="InterPro" id="IPR036259">
    <property type="entry name" value="MFS_trans_sf"/>
</dbReference>
<feature type="transmembrane region" description="Helical" evidence="6">
    <location>
        <begin position="14"/>
        <end position="36"/>
    </location>
</feature>
<dbReference type="PANTHER" id="PTHR21576">
    <property type="entry name" value="UNCHARACTERIZED NODULIN-LIKE PROTEIN"/>
    <property type="match status" value="1"/>
</dbReference>
<feature type="transmembrane region" description="Helical" evidence="6">
    <location>
        <begin position="340"/>
        <end position="362"/>
    </location>
</feature>
<keyword evidence="2 6" id="KW-0812">Transmembrane</keyword>
<dbReference type="PANTHER" id="PTHR21576:SF97">
    <property type="entry name" value="MAJOR FACILITATOR SUPERFAMILY PROTEIN"/>
    <property type="match status" value="1"/>
</dbReference>
<evidence type="ECO:0000256" key="3">
    <source>
        <dbReference type="ARBA" id="ARBA00022989"/>
    </source>
</evidence>
<feature type="transmembrane region" description="Helical" evidence="6">
    <location>
        <begin position="105"/>
        <end position="131"/>
    </location>
</feature>
<keyword evidence="3 6" id="KW-1133">Transmembrane helix</keyword>
<evidence type="ECO:0000256" key="1">
    <source>
        <dbReference type="ARBA" id="ARBA00004141"/>
    </source>
</evidence>
<proteinExistence type="predicted"/>
<dbReference type="SUPFAM" id="SSF103473">
    <property type="entry name" value="MFS general substrate transporter"/>
    <property type="match status" value="2"/>
</dbReference>
<feature type="transmembrane region" description="Helical" evidence="6">
    <location>
        <begin position="510"/>
        <end position="531"/>
    </location>
</feature>
<evidence type="ECO:0000313" key="10">
    <source>
        <dbReference type="Proteomes" id="UP000634136"/>
    </source>
</evidence>
<protein>
    <submittedName>
        <fullName evidence="9">Protein NUCLEAR FUSION DEFECTIVE 4</fullName>
    </submittedName>
</protein>
<dbReference type="Pfam" id="PF06813">
    <property type="entry name" value="Nodulin-like"/>
    <property type="match status" value="1"/>
</dbReference>
<evidence type="ECO:0000256" key="4">
    <source>
        <dbReference type="ARBA" id="ARBA00023136"/>
    </source>
</evidence>